<evidence type="ECO:0000313" key="4">
    <source>
        <dbReference type="Proteomes" id="UP001154259"/>
    </source>
</evidence>
<dbReference type="EMBL" id="CAMXCM010000001">
    <property type="protein sequence ID" value="CAI3922135.1"/>
    <property type="molecule type" value="Genomic_DNA"/>
</dbReference>
<dbReference type="AlphaFoldDB" id="A0A9W4TM08"/>
<dbReference type="Proteomes" id="UP001154255">
    <property type="component" value="Unassembled WGS sequence"/>
</dbReference>
<keyword evidence="4" id="KW-1185">Reference proteome</keyword>
<protein>
    <submittedName>
        <fullName evidence="1">Uncharacterized protein</fullName>
    </submittedName>
</protein>
<evidence type="ECO:0000313" key="3">
    <source>
        <dbReference type="Proteomes" id="UP001154255"/>
    </source>
</evidence>
<dbReference type="EMBL" id="CAMXCS010000001">
    <property type="protein sequence ID" value="CAI3940078.1"/>
    <property type="molecule type" value="Genomic_DNA"/>
</dbReference>
<name>A0A9W4TM08_9PROT</name>
<proteinExistence type="predicted"/>
<sequence>MSGEFYIRFESFEWYQNNQKSIASYLSSLPCFIEQNNRNEFWLLGLEDRNLPERWEFDMRLFF</sequence>
<organism evidence="1 3">
    <name type="scientific">Commensalibacter communis</name>
    <dbReference type="NCBI Taxonomy" id="2972786"/>
    <lineage>
        <taxon>Bacteria</taxon>
        <taxon>Pseudomonadati</taxon>
        <taxon>Pseudomonadota</taxon>
        <taxon>Alphaproteobacteria</taxon>
        <taxon>Acetobacterales</taxon>
        <taxon>Acetobacteraceae</taxon>
    </lineage>
</organism>
<dbReference type="Proteomes" id="UP001154259">
    <property type="component" value="Unassembled WGS sequence"/>
</dbReference>
<dbReference type="RefSeq" id="WP_271789472.1">
    <property type="nucleotide sequence ID" value="NZ_CAMXCM010000001.1"/>
</dbReference>
<comment type="caution">
    <text evidence="1">The sequence shown here is derived from an EMBL/GenBank/DDBJ whole genome shotgun (WGS) entry which is preliminary data.</text>
</comment>
<reference evidence="1" key="1">
    <citation type="submission" date="2022-10" db="EMBL/GenBank/DDBJ databases">
        <authorList>
            <person name="Botero Cardona J."/>
        </authorList>
    </citation>
    <scope>NUCLEOTIDE SEQUENCE</scope>
    <source>
        <strain evidence="1">LMG 31819</strain>
        <strain evidence="2">R-53529</strain>
    </source>
</reference>
<evidence type="ECO:0000313" key="2">
    <source>
        <dbReference type="EMBL" id="CAI3940078.1"/>
    </source>
</evidence>
<gene>
    <name evidence="2" type="ORF">R53529_LOCUS1059</name>
    <name evidence="1" type="ORF">R53530_LOCUS41</name>
</gene>
<evidence type="ECO:0000313" key="1">
    <source>
        <dbReference type="EMBL" id="CAI3922135.1"/>
    </source>
</evidence>
<accession>A0A9W4TM08</accession>